<proteinExistence type="predicted"/>
<dbReference type="EMBL" id="JABSTQ010009202">
    <property type="protein sequence ID" value="KAG0431720.1"/>
    <property type="molecule type" value="Genomic_DNA"/>
</dbReference>
<gene>
    <name evidence="1" type="ORF">HPB47_021514</name>
</gene>
<protein>
    <submittedName>
        <fullName evidence="1">Uncharacterized protein</fullName>
    </submittedName>
</protein>
<comment type="caution">
    <text evidence="1">The sequence shown here is derived from an EMBL/GenBank/DDBJ whole genome shotgun (WGS) entry which is preliminary data.</text>
</comment>
<evidence type="ECO:0000313" key="2">
    <source>
        <dbReference type="Proteomes" id="UP000805193"/>
    </source>
</evidence>
<feature type="non-terminal residue" evidence="1">
    <location>
        <position position="1"/>
    </location>
</feature>
<keyword evidence="2" id="KW-1185">Reference proteome</keyword>
<organism evidence="1 2">
    <name type="scientific">Ixodes persulcatus</name>
    <name type="common">Taiga tick</name>
    <dbReference type="NCBI Taxonomy" id="34615"/>
    <lineage>
        <taxon>Eukaryota</taxon>
        <taxon>Metazoa</taxon>
        <taxon>Ecdysozoa</taxon>
        <taxon>Arthropoda</taxon>
        <taxon>Chelicerata</taxon>
        <taxon>Arachnida</taxon>
        <taxon>Acari</taxon>
        <taxon>Parasitiformes</taxon>
        <taxon>Ixodida</taxon>
        <taxon>Ixodoidea</taxon>
        <taxon>Ixodidae</taxon>
        <taxon>Ixodinae</taxon>
        <taxon>Ixodes</taxon>
    </lineage>
</organism>
<name>A0AC60QD86_IXOPE</name>
<accession>A0AC60QD86</accession>
<dbReference type="Proteomes" id="UP000805193">
    <property type="component" value="Unassembled WGS sequence"/>
</dbReference>
<evidence type="ECO:0000313" key="1">
    <source>
        <dbReference type="EMBL" id="KAG0431720.1"/>
    </source>
</evidence>
<reference evidence="1 2" key="1">
    <citation type="journal article" date="2020" name="Cell">
        <title>Large-Scale Comparative Analyses of Tick Genomes Elucidate Their Genetic Diversity and Vector Capacities.</title>
        <authorList>
            <consortium name="Tick Genome and Microbiome Consortium (TIGMIC)"/>
            <person name="Jia N."/>
            <person name="Wang J."/>
            <person name="Shi W."/>
            <person name="Du L."/>
            <person name="Sun Y."/>
            <person name="Zhan W."/>
            <person name="Jiang J.F."/>
            <person name="Wang Q."/>
            <person name="Zhang B."/>
            <person name="Ji P."/>
            <person name="Bell-Sakyi L."/>
            <person name="Cui X.M."/>
            <person name="Yuan T.T."/>
            <person name="Jiang B.G."/>
            <person name="Yang W.F."/>
            <person name="Lam T.T."/>
            <person name="Chang Q.C."/>
            <person name="Ding S.J."/>
            <person name="Wang X.J."/>
            <person name="Zhu J.G."/>
            <person name="Ruan X.D."/>
            <person name="Zhao L."/>
            <person name="Wei J.T."/>
            <person name="Ye R.Z."/>
            <person name="Que T.C."/>
            <person name="Du C.H."/>
            <person name="Zhou Y.H."/>
            <person name="Cheng J.X."/>
            <person name="Dai P.F."/>
            <person name="Guo W.B."/>
            <person name="Han X.H."/>
            <person name="Huang E.J."/>
            <person name="Li L.F."/>
            <person name="Wei W."/>
            <person name="Gao Y.C."/>
            <person name="Liu J.Z."/>
            <person name="Shao H.Z."/>
            <person name="Wang X."/>
            <person name="Wang C.C."/>
            <person name="Yang T.C."/>
            <person name="Huo Q.B."/>
            <person name="Li W."/>
            <person name="Chen H.Y."/>
            <person name="Chen S.E."/>
            <person name="Zhou L.G."/>
            <person name="Ni X.B."/>
            <person name="Tian J.H."/>
            <person name="Sheng Y."/>
            <person name="Liu T."/>
            <person name="Pan Y.S."/>
            <person name="Xia L.Y."/>
            <person name="Li J."/>
            <person name="Zhao F."/>
            <person name="Cao W.C."/>
        </authorList>
    </citation>
    <scope>NUCLEOTIDE SEQUENCE [LARGE SCALE GENOMIC DNA]</scope>
    <source>
        <strain evidence="1">Iper-2018</strain>
    </source>
</reference>
<sequence length="69" mass="7835">YKGKANKVLDRPISLGELEAALAAMKKNSAPGPDMITARQLYNLDEGSLRELVRHFNEEFWRTVTTRES</sequence>